<organism evidence="1">
    <name type="scientific">Anguilla anguilla</name>
    <name type="common">European freshwater eel</name>
    <name type="synonym">Muraena anguilla</name>
    <dbReference type="NCBI Taxonomy" id="7936"/>
    <lineage>
        <taxon>Eukaryota</taxon>
        <taxon>Metazoa</taxon>
        <taxon>Chordata</taxon>
        <taxon>Craniata</taxon>
        <taxon>Vertebrata</taxon>
        <taxon>Euteleostomi</taxon>
        <taxon>Actinopterygii</taxon>
        <taxon>Neopterygii</taxon>
        <taxon>Teleostei</taxon>
        <taxon>Anguilliformes</taxon>
        <taxon>Anguillidae</taxon>
        <taxon>Anguilla</taxon>
    </lineage>
</organism>
<sequence>MSTVHIISFCTVMNLLPKAPWIM</sequence>
<accession>A0A0E9U3L9</accession>
<dbReference type="AlphaFoldDB" id="A0A0E9U3L9"/>
<evidence type="ECO:0000313" key="1">
    <source>
        <dbReference type="EMBL" id="JAH60327.1"/>
    </source>
</evidence>
<reference evidence="1" key="2">
    <citation type="journal article" date="2015" name="Fish Shellfish Immunol.">
        <title>Early steps in the European eel (Anguilla anguilla)-Vibrio vulnificus interaction in the gills: Role of the RtxA13 toxin.</title>
        <authorList>
            <person name="Callol A."/>
            <person name="Pajuelo D."/>
            <person name="Ebbesson L."/>
            <person name="Teles M."/>
            <person name="MacKenzie S."/>
            <person name="Amaro C."/>
        </authorList>
    </citation>
    <scope>NUCLEOTIDE SEQUENCE</scope>
</reference>
<protein>
    <submittedName>
        <fullName evidence="1">Uncharacterized protein</fullName>
    </submittedName>
</protein>
<proteinExistence type="predicted"/>
<reference evidence="1" key="1">
    <citation type="submission" date="2014-11" db="EMBL/GenBank/DDBJ databases">
        <authorList>
            <person name="Amaro Gonzalez C."/>
        </authorList>
    </citation>
    <scope>NUCLEOTIDE SEQUENCE</scope>
</reference>
<dbReference type="EMBL" id="GBXM01048250">
    <property type="protein sequence ID" value="JAH60327.1"/>
    <property type="molecule type" value="Transcribed_RNA"/>
</dbReference>
<name>A0A0E9U3L9_ANGAN</name>